<evidence type="ECO:0000313" key="5">
    <source>
        <dbReference type="EMBL" id="KUK16721.1"/>
    </source>
</evidence>
<dbReference type="GO" id="GO:0046872">
    <property type="term" value="F:metal ion binding"/>
    <property type="evidence" value="ECO:0007669"/>
    <property type="project" value="UniProtKB-KW"/>
</dbReference>
<keyword evidence="2 5" id="KW-0378">Hydrolase</keyword>
<dbReference type="Pfam" id="PF01966">
    <property type="entry name" value="HD"/>
    <property type="match status" value="1"/>
</dbReference>
<name>A0A124FF19_9EURY</name>
<dbReference type="EMBL" id="LGFD01000073">
    <property type="protein sequence ID" value="KUK16721.1"/>
    <property type="molecule type" value="Genomic_DNA"/>
</dbReference>
<evidence type="ECO:0000259" key="4">
    <source>
        <dbReference type="PROSITE" id="PS51643"/>
    </source>
</evidence>
<dbReference type="GO" id="GO:0051607">
    <property type="term" value="P:defense response to virus"/>
    <property type="evidence" value="ECO:0007669"/>
    <property type="project" value="UniProtKB-KW"/>
</dbReference>
<evidence type="ECO:0000256" key="3">
    <source>
        <dbReference type="ARBA" id="ARBA00023118"/>
    </source>
</evidence>
<protein>
    <submittedName>
        <fullName evidence="5">HD superfamily metal-dependent phosphohydrolase</fullName>
    </submittedName>
</protein>
<dbReference type="CDD" id="cd10013">
    <property type="entry name" value="Cas3''_I"/>
    <property type="match status" value="1"/>
</dbReference>
<comment type="caution">
    <text evidence="5">The sequence shown here is derived from an EMBL/GenBank/DDBJ whole genome shotgun (WGS) entry which is preliminary data.</text>
</comment>
<proteinExistence type="predicted"/>
<organism evidence="5 6">
    <name type="scientific">Thermococcus sibiricus</name>
    <dbReference type="NCBI Taxonomy" id="172049"/>
    <lineage>
        <taxon>Archaea</taxon>
        <taxon>Methanobacteriati</taxon>
        <taxon>Methanobacteriota</taxon>
        <taxon>Thermococci</taxon>
        <taxon>Thermococcales</taxon>
        <taxon>Thermococcaceae</taxon>
        <taxon>Thermococcus</taxon>
    </lineage>
</organism>
<gene>
    <name evidence="5" type="ORF">XD54_1987</name>
</gene>
<sequence length="220" mass="25057">MSACAFFENGACVEPMEAHIRKGLEIIDGLYLRRSYARFLSRILNIDSKLAGELLRKAYILHDVGKCLEEFQKRRASFGFHEFYSALVAREAFRKYGDVGDTVSVAILLHHHDWIRIGAPKRPENSGLCEECLSVLEELSGERLPRKTPWKNWNEFMQEAEEVMRRNLRGVYSLLLPLVVADNYAAALNRGGKGSTLGKEIFEVLKVRGWDVARGLSNRL</sequence>
<dbReference type="NCBIfam" id="TIGR01596">
    <property type="entry name" value="cas3_HD"/>
    <property type="match status" value="1"/>
</dbReference>
<dbReference type="PATRIC" id="fig|172049.5.peg.224"/>
<feature type="domain" description="HD Cas3-type" evidence="4">
    <location>
        <begin position="33"/>
        <end position="185"/>
    </location>
</feature>
<dbReference type="SUPFAM" id="SSF109604">
    <property type="entry name" value="HD-domain/PDEase-like"/>
    <property type="match status" value="1"/>
</dbReference>
<dbReference type="Proteomes" id="UP000053911">
    <property type="component" value="Unassembled WGS sequence"/>
</dbReference>
<evidence type="ECO:0000313" key="6">
    <source>
        <dbReference type="Proteomes" id="UP000053911"/>
    </source>
</evidence>
<evidence type="ECO:0000256" key="2">
    <source>
        <dbReference type="ARBA" id="ARBA00022801"/>
    </source>
</evidence>
<reference evidence="6" key="1">
    <citation type="journal article" date="2015" name="MBio">
        <title>Genome-Resolved Metagenomic Analysis Reveals Roles for Candidate Phyla and Other Microbial Community Members in Biogeochemical Transformations in Oil Reservoirs.</title>
        <authorList>
            <person name="Hu P."/>
            <person name="Tom L."/>
            <person name="Singh A."/>
            <person name="Thomas B.C."/>
            <person name="Baker B.J."/>
            <person name="Piceno Y.M."/>
            <person name="Andersen G.L."/>
            <person name="Banfield J.F."/>
        </authorList>
    </citation>
    <scope>NUCLEOTIDE SEQUENCE [LARGE SCALE GENOMIC DNA]</scope>
</reference>
<keyword evidence="1" id="KW-0479">Metal-binding</keyword>
<evidence type="ECO:0000256" key="1">
    <source>
        <dbReference type="ARBA" id="ARBA00022723"/>
    </source>
</evidence>
<dbReference type="Gene3D" id="1.10.3210.30">
    <property type="match status" value="1"/>
</dbReference>
<keyword evidence="3" id="KW-0051">Antiviral defense</keyword>
<dbReference type="AlphaFoldDB" id="A0A124FF19"/>
<accession>A0A124FF19</accession>
<dbReference type="InterPro" id="IPR038257">
    <property type="entry name" value="CRISPR-assoc_Cas3_HD_sf"/>
</dbReference>
<dbReference type="PROSITE" id="PS51643">
    <property type="entry name" value="HD_CAS3"/>
    <property type="match status" value="1"/>
</dbReference>
<dbReference type="InterPro" id="IPR006483">
    <property type="entry name" value="CRISPR-assoc_Cas3_HD"/>
</dbReference>
<dbReference type="InterPro" id="IPR006674">
    <property type="entry name" value="HD_domain"/>
</dbReference>
<dbReference type="GO" id="GO:0016787">
    <property type="term" value="F:hydrolase activity"/>
    <property type="evidence" value="ECO:0007669"/>
    <property type="project" value="UniProtKB-KW"/>
</dbReference>